<evidence type="ECO:0000313" key="6">
    <source>
        <dbReference type="EMBL" id="KAJ9147071.1"/>
    </source>
</evidence>
<organism evidence="6 7">
    <name type="scientific">Hevea brasiliensis</name>
    <name type="common">Para rubber tree</name>
    <name type="synonym">Siphonia brasiliensis</name>
    <dbReference type="NCBI Taxonomy" id="3981"/>
    <lineage>
        <taxon>Eukaryota</taxon>
        <taxon>Viridiplantae</taxon>
        <taxon>Streptophyta</taxon>
        <taxon>Embryophyta</taxon>
        <taxon>Tracheophyta</taxon>
        <taxon>Spermatophyta</taxon>
        <taxon>Magnoliopsida</taxon>
        <taxon>eudicotyledons</taxon>
        <taxon>Gunneridae</taxon>
        <taxon>Pentapetalae</taxon>
        <taxon>rosids</taxon>
        <taxon>fabids</taxon>
        <taxon>Malpighiales</taxon>
        <taxon>Euphorbiaceae</taxon>
        <taxon>Crotonoideae</taxon>
        <taxon>Micrandreae</taxon>
        <taxon>Hevea</taxon>
    </lineage>
</organism>
<accession>A0ABQ9KRN1</accession>
<evidence type="ECO:0000256" key="2">
    <source>
        <dbReference type="ARBA" id="ARBA00023015"/>
    </source>
</evidence>
<evidence type="ECO:0000313" key="7">
    <source>
        <dbReference type="Proteomes" id="UP001174677"/>
    </source>
</evidence>
<protein>
    <recommendedName>
        <fullName evidence="5">BHLH domain-containing protein</fullName>
    </recommendedName>
</protein>
<sequence length="323" mass="35958">MDMSTVFEKQQARLKWLQHYSLQSDSMPHFLGFFDNGDTVHSKRRPGKFLGNVAALSIEIDHCLPKTSCRQVGIELEEAAKMEDGALMEKMQSSHERVCSNKRKAEHFAAEEFRGQVEVQSKVKEKTSTEISADSWKENHKTSEVRNPDYNHVRARRGKATDSHSLAERARREKISKKMKCLQELVPGCNKITGGAGLLDEVINYVQSLQGQVEFLSMKLATLAPRQGLNGDNFSGKEFPAYVASFQTATISSGFINLSQLEHNLVQQDAGADNPTQAAPERITKSSSGFIPEPCLDSSCFSQAQPFLDPDSQILHNVGFHQG</sequence>
<evidence type="ECO:0000256" key="4">
    <source>
        <dbReference type="ARBA" id="ARBA00023242"/>
    </source>
</evidence>
<keyword evidence="7" id="KW-1185">Reference proteome</keyword>
<evidence type="ECO:0000256" key="3">
    <source>
        <dbReference type="ARBA" id="ARBA00023163"/>
    </source>
</evidence>
<dbReference type="Gene3D" id="4.10.280.10">
    <property type="entry name" value="Helix-loop-helix DNA-binding domain"/>
    <property type="match status" value="1"/>
</dbReference>
<feature type="domain" description="BHLH" evidence="5">
    <location>
        <begin position="159"/>
        <end position="209"/>
    </location>
</feature>
<proteinExistence type="predicted"/>
<dbReference type="SUPFAM" id="SSF47459">
    <property type="entry name" value="HLH, helix-loop-helix DNA-binding domain"/>
    <property type="match status" value="1"/>
</dbReference>
<dbReference type="Proteomes" id="UP001174677">
    <property type="component" value="Chromosome 16"/>
</dbReference>
<comment type="caution">
    <text evidence="6">The sequence shown here is derived from an EMBL/GenBank/DDBJ whole genome shotgun (WGS) entry which is preliminary data.</text>
</comment>
<evidence type="ECO:0000256" key="1">
    <source>
        <dbReference type="ARBA" id="ARBA00004123"/>
    </source>
</evidence>
<comment type="subcellular location">
    <subcellularLocation>
        <location evidence="1">Nucleus</location>
    </subcellularLocation>
</comment>
<evidence type="ECO:0000259" key="5">
    <source>
        <dbReference type="PROSITE" id="PS50888"/>
    </source>
</evidence>
<dbReference type="InterPro" id="IPR024097">
    <property type="entry name" value="bHLH_ZIP_TF"/>
</dbReference>
<dbReference type="PANTHER" id="PTHR12565">
    <property type="entry name" value="STEROL REGULATORY ELEMENT-BINDING PROTEIN"/>
    <property type="match status" value="1"/>
</dbReference>
<keyword evidence="4" id="KW-0539">Nucleus</keyword>
<reference evidence="6" key="1">
    <citation type="journal article" date="2023" name="Plant Biotechnol. J.">
        <title>Chromosome-level wild Hevea brasiliensis genome provides new tools for genomic-assisted breeding and valuable loci to elevate rubber yield.</title>
        <authorList>
            <person name="Cheng H."/>
            <person name="Song X."/>
            <person name="Hu Y."/>
            <person name="Wu T."/>
            <person name="Yang Q."/>
            <person name="An Z."/>
            <person name="Feng S."/>
            <person name="Deng Z."/>
            <person name="Wu W."/>
            <person name="Zeng X."/>
            <person name="Tu M."/>
            <person name="Wang X."/>
            <person name="Huang H."/>
        </authorList>
    </citation>
    <scope>NUCLEOTIDE SEQUENCE</scope>
    <source>
        <strain evidence="6">MT/VB/25A 57/8</strain>
    </source>
</reference>
<gene>
    <name evidence="6" type="ORF">P3X46_029274</name>
</gene>
<dbReference type="Pfam" id="PF00010">
    <property type="entry name" value="HLH"/>
    <property type="match status" value="1"/>
</dbReference>
<dbReference type="PANTHER" id="PTHR12565:SF382">
    <property type="entry name" value="BHLH DOMAIN-CONTAINING PROTEIN"/>
    <property type="match status" value="1"/>
</dbReference>
<dbReference type="CDD" id="cd18919">
    <property type="entry name" value="bHLH_AtBPE_like"/>
    <property type="match status" value="1"/>
</dbReference>
<dbReference type="PROSITE" id="PS50888">
    <property type="entry name" value="BHLH"/>
    <property type="match status" value="1"/>
</dbReference>
<name>A0ABQ9KRN1_HEVBR</name>
<dbReference type="SMART" id="SM00353">
    <property type="entry name" value="HLH"/>
    <property type="match status" value="1"/>
</dbReference>
<dbReference type="InterPro" id="IPR036638">
    <property type="entry name" value="HLH_DNA-bd_sf"/>
</dbReference>
<keyword evidence="3" id="KW-0804">Transcription</keyword>
<keyword evidence="2" id="KW-0805">Transcription regulation</keyword>
<dbReference type="EMBL" id="JARPOI010000016">
    <property type="protein sequence ID" value="KAJ9147071.1"/>
    <property type="molecule type" value="Genomic_DNA"/>
</dbReference>
<dbReference type="InterPro" id="IPR011598">
    <property type="entry name" value="bHLH_dom"/>
</dbReference>